<keyword evidence="7" id="KW-0443">Lipid metabolism</keyword>
<dbReference type="Pfam" id="PF14360">
    <property type="entry name" value="PAP2_C"/>
    <property type="match status" value="1"/>
</dbReference>
<evidence type="ECO:0000256" key="8">
    <source>
        <dbReference type="ARBA" id="ARBA00023136"/>
    </source>
</evidence>
<evidence type="ECO:0000259" key="10">
    <source>
        <dbReference type="Pfam" id="PF14360"/>
    </source>
</evidence>
<protein>
    <recommendedName>
        <fullName evidence="10">Sphingomyelin synthase-like domain-containing protein</fullName>
    </recommendedName>
</protein>
<dbReference type="GO" id="GO:0005886">
    <property type="term" value="C:plasma membrane"/>
    <property type="evidence" value="ECO:0007669"/>
    <property type="project" value="TreeGrafter"/>
</dbReference>
<evidence type="ECO:0000313" key="11">
    <source>
        <dbReference type="EMBL" id="KAJ8612390.1"/>
    </source>
</evidence>
<proteinExistence type="inferred from homology"/>
<keyword evidence="4 9" id="KW-0812">Transmembrane</keyword>
<evidence type="ECO:0000256" key="1">
    <source>
        <dbReference type="ARBA" id="ARBA00004141"/>
    </source>
</evidence>
<gene>
    <name evidence="11" type="ORF">CTAYLR_009637</name>
</gene>
<dbReference type="InterPro" id="IPR025749">
    <property type="entry name" value="Sphingomyelin_synth-like_dom"/>
</dbReference>
<dbReference type="PANTHER" id="PTHR21290">
    <property type="entry name" value="SPHINGOMYELIN SYNTHETASE"/>
    <property type="match status" value="1"/>
</dbReference>
<dbReference type="GO" id="GO:0000139">
    <property type="term" value="C:Golgi membrane"/>
    <property type="evidence" value="ECO:0007669"/>
    <property type="project" value="TreeGrafter"/>
</dbReference>
<evidence type="ECO:0000256" key="4">
    <source>
        <dbReference type="ARBA" id="ARBA00022692"/>
    </source>
</evidence>
<dbReference type="PANTHER" id="PTHR21290:SF62">
    <property type="entry name" value="PHOSPHATIDYLINOSITOL:CERAMIDE INOSITOLPHOSPHOTRANSFERASE 1-RELATED"/>
    <property type="match status" value="1"/>
</dbReference>
<feature type="transmembrane region" description="Helical" evidence="9">
    <location>
        <begin position="187"/>
        <end position="209"/>
    </location>
</feature>
<organism evidence="11 12">
    <name type="scientific">Chrysophaeum taylorii</name>
    <dbReference type="NCBI Taxonomy" id="2483200"/>
    <lineage>
        <taxon>Eukaryota</taxon>
        <taxon>Sar</taxon>
        <taxon>Stramenopiles</taxon>
        <taxon>Ochrophyta</taxon>
        <taxon>Pelagophyceae</taxon>
        <taxon>Pelagomonadales</taxon>
        <taxon>Pelagomonadaceae</taxon>
        <taxon>Chrysophaeum</taxon>
    </lineage>
</organism>
<evidence type="ECO:0000256" key="6">
    <source>
        <dbReference type="ARBA" id="ARBA00022989"/>
    </source>
</evidence>
<name>A0AAD7UM92_9STRA</name>
<dbReference type="InterPro" id="IPR045221">
    <property type="entry name" value="Sphingomyelin_synth-like"/>
</dbReference>
<feature type="transmembrane region" description="Helical" evidence="9">
    <location>
        <begin position="32"/>
        <end position="54"/>
    </location>
</feature>
<keyword evidence="5" id="KW-0746">Sphingolipid metabolism</keyword>
<feature type="domain" description="Sphingomyelin synthase-like" evidence="10">
    <location>
        <begin position="275"/>
        <end position="348"/>
    </location>
</feature>
<dbReference type="GO" id="GO:0005789">
    <property type="term" value="C:endoplasmic reticulum membrane"/>
    <property type="evidence" value="ECO:0007669"/>
    <property type="project" value="TreeGrafter"/>
</dbReference>
<feature type="transmembrane region" description="Helical" evidence="9">
    <location>
        <begin position="308"/>
        <end position="326"/>
    </location>
</feature>
<comment type="subcellular location">
    <subcellularLocation>
        <location evidence="1">Membrane</location>
        <topology evidence="1">Multi-pass membrane protein</topology>
    </subcellularLocation>
</comment>
<keyword evidence="3" id="KW-0808">Transferase</keyword>
<evidence type="ECO:0000256" key="7">
    <source>
        <dbReference type="ARBA" id="ARBA00023098"/>
    </source>
</evidence>
<keyword evidence="6 9" id="KW-1133">Transmembrane helix</keyword>
<keyword evidence="12" id="KW-1185">Reference proteome</keyword>
<dbReference type="Proteomes" id="UP001230188">
    <property type="component" value="Unassembled WGS sequence"/>
</dbReference>
<dbReference type="GO" id="GO:0047493">
    <property type="term" value="F:ceramide cholinephosphotransferase activity"/>
    <property type="evidence" value="ECO:0007669"/>
    <property type="project" value="TreeGrafter"/>
</dbReference>
<dbReference type="AlphaFoldDB" id="A0AAD7UM92"/>
<sequence length="402" mass="44397">MQAEEVLEEETLIESARRRLCRREGWFELVGFMAWLVVICAHALQSWGLWFFFWQYVANEDRMRGTSTVGLAAATGAKAAQAAAKGGSALAGALAAHAAKRRIASARAKRAAAFAGWCSWLAGSALVERPLLKRCISPQLFVVCYHAELFSLAGLAMTVCNNFATYVHQPGKPLFDIGFWLVPEMRGSVSDVLTGIIPVAALAYVCVFLDRRKRCRSVTDWFRMMTVIYCFRCITSTMTSLPGPAPHCSQRGAYLAPSTWHDIATSLFTAVSGGSCGDLLFSGHAAMTTVTTLLLVRQQRRHGRKTEQIAKLIGCAYIATTCLFAVASRKHYTVDLALGALIGSLTYFRFRDSWTRDPVTLDRMDAVVRYFPLDHPVHKIAGPDFPRPDDPILEQKPVSHIV</sequence>
<evidence type="ECO:0000256" key="5">
    <source>
        <dbReference type="ARBA" id="ARBA00022919"/>
    </source>
</evidence>
<dbReference type="GO" id="GO:0033188">
    <property type="term" value="F:sphingomyelin synthase activity"/>
    <property type="evidence" value="ECO:0007669"/>
    <property type="project" value="TreeGrafter"/>
</dbReference>
<comment type="caution">
    <text evidence="11">The sequence shown here is derived from an EMBL/GenBank/DDBJ whole genome shotgun (WGS) entry which is preliminary data.</text>
</comment>
<evidence type="ECO:0000256" key="2">
    <source>
        <dbReference type="ARBA" id="ARBA00005441"/>
    </source>
</evidence>
<evidence type="ECO:0000256" key="3">
    <source>
        <dbReference type="ARBA" id="ARBA00022679"/>
    </source>
</evidence>
<evidence type="ECO:0000256" key="9">
    <source>
        <dbReference type="SAM" id="Phobius"/>
    </source>
</evidence>
<evidence type="ECO:0000313" key="12">
    <source>
        <dbReference type="Proteomes" id="UP001230188"/>
    </source>
</evidence>
<dbReference type="GO" id="GO:0046513">
    <property type="term" value="P:ceramide biosynthetic process"/>
    <property type="evidence" value="ECO:0007669"/>
    <property type="project" value="TreeGrafter"/>
</dbReference>
<dbReference type="EMBL" id="JAQMWT010000051">
    <property type="protein sequence ID" value="KAJ8612390.1"/>
    <property type="molecule type" value="Genomic_DNA"/>
</dbReference>
<keyword evidence="8 9" id="KW-0472">Membrane</keyword>
<reference evidence="11" key="1">
    <citation type="submission" date="2023-01" db="EMBL/GenBank/DDBJ databases">
        <title>Metagenome sequencing of chrysophaentin producing Chrysophaeum taylorii.</title>
        <authorList>
            <person name="Davison J."/>
            <person name="Bewley C."/>
        </authorList>
    </citation>
    <scope>NUCLEOTIDE SEQUENCE</scope>
    <source>
        <strain evidence="11">NIES-1699</strain>
    </source>
</reference>
<comment type="similarity">
    <text evidence="2">Belongs to the sphingomyelin synthase family.</text>
</comment>
<feature type="transmembrane region" description="Helical" evidence="9">
    <location>
        <begin position="140"/>
        <end position="167"/>
    </location>
</feature>
<accession>A0AAD7UM92</accession>